<dbReference type="RefSeq" id="WP_083437945.1">
    <property type="nucleotide sequence ID" value="NZ_CBXV010000009.1"/>
</dbReference>
<dbReference type="InterPro" id="IPR005000">
    <property type="entry name" value="Aldolase/citrate-lyase_domain"/>
</dbReference>
<keyword evidence="1" id="KW-0479">Metal-binding</keyword>
<dbReference type="EMBL" id="CBXV010000009">
    <property type="protein sequence ID" value="CDM67150.1"/>
    <property type="molecule type" value="Genomic_DNA"/>
</dbReference>
<dbReference type="Proteomes" id="UP000031518">
    <property type="component" value="Unassembled WGS sequence"/>
</dbReference>
<protein>
    <submittedName>
        <fullName evidence="3">HpcH/HpaI aldolase/citrate lyase family protein</fullName>
    </submittedName>
</protein>
<organism evidence="3 4">
    <name type="scientific">Pyrinomonas methylaliphatogenes</name>
    <dbReference type="NCBI Taxonomy" id="454194"/>
    <lineage>
        <taxon>Bacteria</taxon>
        <taxon>Pseudomonadati</taxon>
        <taxon>Acidobacteriota</taxon>
        <taxon>Blastocatellia</taxon>
        <taxon>Blastocatellales</taxon>
        <taxon>Pyrinomonadaceae</taxon>
        <taxon>Pyrinomonas</taxon>
    </lineage>
</organism>
<dbReference type="GO" id="GO:0016829">
    <property type="term" value="F:lyase activity"/>
    <property type="evidence" value="ECO:0007669"/>
    <property type="project" value="UniProtKB-KW"/>
</dbReference>
<keyword evidence="4" id="KW-1185">Reference proteome</keyword>
<dbReference type="Gene3D" id="3.20.20.60">
    <property type="entry name" value="Phosphoenolpyruvate-binding domains"/>
    <property type="match status" value="1"/>
</dbReference>
<dbReference type="AlphaFoldDB" id="A0A0B6X4M5"/>
<reference evidence="3 4" key="2">
    <citation type="submission" date="2015-01" db="EMBL/GenBank/DDBJ databases">
        <title>Complete genome sequence of Pyrinomonas methylaliphatogenes type strain K22T.</title>
        <authorList>
            <person name="Lee K.C.Y."/>
            <person name="Power J.F."/>
            <person name="Dunfield P.F."/>
            <person name="Morgan X.C."/>
            <person name="Huttenhower C."/>
            <person name="Stott M.B."/>
        </authorList>
    </citation>
    <scope>NUCLEOTIDE SEQUENCE [LARGE SCALE GENOMIC DNA]</scope>
    <source>
        <strain evidence="3 4">K22</strain>
    </source>
</reference>
<dbReference type="InterPro" id="IPR040442">
    <property type="entry name" value="Pyrv_kinase-like_dom_sf"/>
</dbReference>
<keyword evidence="3" id="KW-0456">Lyase</keyword>
<sequence length="284" mass="31740">MFCRDSESFALFLFSTDPRLIQTATQSGVGGVVVDWESIGKAERQVGFDTQINHDTVEDLARVRAATRARVLCRLNAFGPTTQAEIEAAIDNGADELLLPMVRSANEVETVLAWVNGRCDLGILIETEAAVERSGELARLPISRVYVGLHDLAIERKTANPFQAIADGTVERLRAAFEVPFGFAGLTLPDRGFPIPCRLLMAEMARLRCDFTFLRRSFHRDTFNLDLRYAIARIRRAMREAFARSTAELEVEHRRLLEAIATADGYFRARCEMNRTDAVQAASQ</sequence>
<accession>A0A0B6X4M5</accession>
<reference evidence="3 4" key="1">
    <citation type="submission" date="2013-12" db="EMBL/GenBank/DDBJ databases">
        <authorList>
            <person name="Stott M."/>
        </authorList>
    </citation>
    <scope>NUCLEOTIDE SEQUENCE [LARGE SCALE GENOMIC DNA]</scope>
    <source>
        <strain evidence="3 4">K22</strain>
    </source>
</reference>
<dbReference type="STRING" id="454194.PYK22_03199"/>
<dbReference type="GO" id="GO:0046872">
    <property type="term" value="F:metal ion binding"/>
    <property type="evidence" value="ECO:0007669"/>
    <property type="project" value="UniProtKB-KW"/>
</dbReference>
<dbReference type="SUPFAM" id="SSF51621">
    <property type="entry name" value="Phosphoenolpyruvate/pyruvate domain"/>
    <property type="match status" value="1"/>
</dbReference>
<gene>
    <name evidence="3" type="ORF">PYK22_03199</name>
</gene>
<proteinExistence type="predicted"/>
<name>A0A0B6X4M5_9BACT</name>
<evidence type="ECO:0000256" key="1">
    <source>
        <dbReference type="ARBA" id="ARBA00022723"/>
    </source>
</evidence>
<feature type="domain" description="HpcH/HpaI aldolase/citrate lyase" evidence="2">
    <location>
        <begin position="10"/>
        <end position="155"/>
    </location>
</feature>
<evidence type="ECO:0000313" key="3">
    <source>
        <dbReference type="EMBL" id="CDM67150.1"/>
    </source>
</evidence>
<evidence type="ECO:0000259" key="2">
    <source>
        <dbReference type="Pfam" id="PF03328"/>
    </source>
</evidence>
<dbReference type="OrthoDB" id="278846at2"/>
<dbReference type="InterPro" id="IPR015813">
    <property type="entry name" value="Pyrv/PenolPyrv_kinase-like_dom"/>
</dbReference>
<evidence type="ECO:0000313" key="4">
    <source>
        <dbReference type="Proteomes" id="UP000031518"/>
    </source>
</evidence>
<dbReference type="Pfam" id="PF03328">
    <property type="entry name" value="HpcH_HpaI"/>
    <property type="match status" value="1"/>
</dbReference>